<dbReference type="PANTHER" id="PTHR43735">
    <property type="entry name" value="APOPTOSIS-INDUCING FACTOR 1"/>
    <property type="match status" value="1"/>
</dbReference>
<evidence type="ECO:0000256" key="4">
    <source>
        <dbReference type="ARBA" id="ARBA00023002"/>
    </source>
</evidence>
<keyword evidence="4" id="KW-0560">Oxidoreductase</keyword>
<evidence type="ECO:0000259" key="5">
    <source>
        <dbReference type="Pfam" id="PF07992"/>
    </source>
</evidence>
<dbReference type="InterPro" id="IPR023753">
    <property type="entry name" value="FAD/NAD-binding_dom"/>
</dbReference>
<dbReference type="GO" id="GO:0004174">
    <property type="term" value="F:electron-transferring-flavoprotein dehydrogenase activity"/>
    <property type="evidence" value="ECO:0007669"/>
    <property type="project" value="TreeGrafter"/>
</dbReference>
<dbReference type="AlphaFoldDB" id="A0AAW1PG78"/>
<dbReference type="Pfam" id="PF07992">
    <property type="entry name" value="Pyr_redox_2"/>
    <property type="match status" value="1"/>
</dbReference>
<comment type="caution">
    <text evidence="6">The sequence shown here is derived from an EMBL/GenBank/DDBJ whole genome shotgun (WGS) entry which is preliminary data.</text>
</comment>
<reference evidence="6 7" key="1">
    <citation type="journal article" date="2024" name="Nat. Commun.">
        <title>Phylogenomics reveals the evolutionary origins of lichenization in chlorophyte algae.</title>
        <authorList>
            <person name="Puginier C."/>
            <person name="Libourel C."/>
            <person name="Otte J."/>
            <person name="Skaloud P."/>
            <person name="Haon M."/>
            <person name="Grisel S."/>
            <person name="Petersen M."/>
            <person name="Berrin J.G."/>
            <person name="Delaux P.M."/>
            <person name="Dal Grande F."/>
            <person name="Keller J."/>
        </authorList>
    </citation>
    <scope>NUCLEOTIDE SEQUENCE [LARGE SCALE GENOMIC DNA]</scope>
    <source>
        <strain evidence="6 7">SAG 2036</strain>
    </source>
</reference>
<evidence type="ECO:0000256" key="2">
    <source>
        <dbReference type="ARBA" id="ARBA00022630"/>
    </source>
</evidence>
<sequence>MSGPKAKVVILGGGPAGVHLAQLLHKVANVTLVDRKNYYEINWATVRAHVQPDLADEIFIPYAGIPGIGTFVQAEVASVHADCVLLDRAMTMNLSKTSFPIGRQSNDDRLPYDFLAICTGGSYPSTLHQAGVATSIADRKAGIQAGNRALQNAGSVLIVGAGPAGVETAAEIAKAVPGKLVTLVGAHSSVLGNAQGTPPALAQHVEWWLRKHGVKVILDERADKVVDGAHITDKGTNLHADVVYTCSGSKPNTKFMEKEFAACLNEKRRIKVDSHLRVVGSASANIFAVGDCNDVPETKLGFLAREQAKVVATSIKTMLKQPQGVTIAPRLEVYVPYSGNPKVLIISLGRKHGAMHVGNVVVTHMLPRIKSKHLFIGHTRKQLGLDKREGMFACGRAPTVNE</sequence>
<evidence type="ECO:0000313" key="6">
    <source>
        <dbReference type="EMBL" id="KAK9808371.1"/>
    </source>
</evidence>
<dbReference type="Proteomes" id="UP001465755">
    <property type="component" value="Unassembled WGS sequence"/>
</dbReference>
<evidence type="ECO:0000256" key="1">
    <source>
        <dbReference type="ARBA" id="ARBA00006442"/>
    </source>
</evidence>
<comment type="similarity">
    <text evidence="1">Belongs to the FAD-dependent oxidoreductase family.</text>
</comment>
<dbReference type="InterPro" id="IPR036188">
    <property type="entry name" value="FAD/NAD-bd_sf"/>
</dbReference>
<keyword evidence="2" id="KW-0285">Flavoprotein</keyword>
<dbReference type="PRINTS" id="PR00368">
    <property type="entry name" value="FADPNR"/>
</dbReference>
<dbReference type="GO" id="GO:0005737">
    <property type="term" value="C:cytoplasm"/>
    <property type="evidence" value="ECO:0007669"/>
    <property type="project" value="TreeGrafter"/>
</dbReference>
<dbReference type="GO" id="GO:0050660">
    <property type="term" value="F:flavin adenine dinucleotide binding"/>
    <property type="evidence" value="ECO:0007669"/>
    <property type="project" value="TreeGrafter"/>
</dbReference>
<proteinExistence type="inferred from homology"/>
<keyword evidence="3" id="KW-0274">FAD</keyword>
<gene>
    <name evidence="6" type="ORF">WJX73_007797</name>
</gene>
<evidence type="ECO:0000256" key="3">
    <source>
        <dbReference type="ARBA" id="ARBA00022827"/>
    </source>
</evidence>
<accession>A0AAW1PG78</accession>
<dbReference type="EMBL" id="JALJOQ010000024">
    <property type="protein sequence ID" value="KAK9808371.1"/>
    <property type="molecule type" value="Genomic_DNA"/>
</dbReference>
<organism evidence="6 7">
    <name type="scientific">Symbiochloris irregularis</name>
    <dbReference type="NCBI Taxonomy" id="706552"/>
    <lineage>
        <taxon>Eukaryota</taxon>
        <taxon>Viridiplantae</taxon>
        <taxon>Chlorophyta</taxon>
        <taxon>core chlorophytes</taxon>
        <taxon>Trebouxiophyceae</taxon>
        <taxon>Trebouxiales</taxon>
        <taxon>Trebouxiaceae</taxon>
        <taxon>Symbiochloris</taxon>
    </lineage>
</organism>
<dbReference type="PANTHER" id="PTHR43735:SF3">
    <property type="entry name" value="FERROPTOSIS SUPPRESSOR PROTEIN 1"/>
    <property type="match status" value="1"/>
</dbReference>
<protein>
    <recommendedName>
        <fullName evidence="5">FAD/NAD(P)-binding domain-containing protein</fullName>
    </recommendedName>
</protein>
<evidence type="ECO:0000313" key="7">
    <source>
        <dbReference type="Proteomes" id="UP001465755"/>
    </source>
</evidence>
<dbReference type="Gene3D" id="3.50.50.100">
    <property type="match status" value="1"/>
</dbReference>
<dbReference type="PRINTS" id="PR00411">
    <property type="entry name" value="PNDRDTASEI"/>
</dbReference>
<dbReference type="SUPFAM" id="SSF51905">
    <property type="entry name" value="FAD/NAD(P)-binding domain"/>
    <property type="match status" value="2"/>
</dbReference>
<keyword evidence="7" id="KW-1185">Reference proteome</keyword>
<name>A0AAW1PG78_9CHLO</name>
<feature type="domain" description="FAD/NAD(P)-binding" evidence="5">
    <location>
        <begin position="7"/>
        <end position="297"/>
    </location>
</feature>